<name>A0ABW0SKM4_9GAMM</name>
<feature type="transmembrane region" description="Helical" evidence="1">
    <location>
        <begin position="20"/>
        <end position="40"/>
    </location>
</feature>
<protein>
    <submittedName>
        <fullName evidence="2">PilW family protein</fullName>
    </submittedName>
</protein>
<dbReference type="RefSeq" id="WP_386753526.1">
    <property type="nucleotide sequence ID" value="NZ_JBHSNM010000001.1"/>
</dbReference>
<dbReference type="NCBIfam" id="TIGR02532">
    <property type="entry name" value="IV_pilin_GFxxxE"/>
    <property type="match status" value="1"/>
</dbReference>
<dbReference type="InterPro" id="IPR012902">
    <property type="entry name" value="N_methyl_site"/>
</dbReference>
<evidence type="ECO:0000313" key="3">
    <source>
        <dbReference type="Proteomes" id="UP001596036"/>
    </source>
</evidence>
<keyword evidence="1" id="KW-0472">Membrane</keyword>
<keyword evidence="3" id="KW-1185">Reference proteome</keyword>
<keyword evidence="1" id="KW-1133">Transmembrane helix</keyword>
<accession>A0ABW0SKM4</accession>
<sequence>MKRHAHARARFSRGVTLVELMVSLVVGLIVVGAASTVFVATSRTYASTESLGRIQENMRVAFELMARDMRESAGNPCEKNLPLYNVIKNSTALWYTDFTTGIRGYEGTQAFADAAFGTAAGQRIAGTDAIELKSAVSNGVAIVSHVPASAQFKVNTVNHGLFDGDLALACDFAEAAVFQVTNAQSGTNDTIVHNPGIGTPGNCSKGLGFGTPVNCTTNGNQYAFGCYQGKFSGGGCDGDDDGVKNEAEDLWPAILAKLRATRWYIGANGRGGRSLYQSTLRNNGGVLTVDNNEIVDGVRDLNLQYLLAGSTNYVDATAVTAADWASDKVVAVNMDLTLEGTETVGTDGQGLRRHLQLVVTIRNHAQ</sequence>
<organism evidence="2 3">
    <name type="scientific">Lysobacter yangpyeongensis</name>
    <dbReference type="NCBI Taxonomy" id="346182"/>
    <lineage>
        <taxon>Bacteria</taxon>
        <taxon>Pseudomonadati</taxon>
        <taxon>Pseudomonadota</taxon>
        <taxon>Gammaproteobacteria</taxon>
        <taxon>Lysobacterales</taxon>
        <taxon>Lysobacteraceae</taxon>
        <taxon>Lysobacter</taxon>
    </lineage>
</organism>
<keyword evidence="1" id="KW-0812">Transmembrane</keyword>
<dbReference type="PROSITE" id="PS00409">
    <property type="entry name" value="PROKAR_NTER_METHYL"/>
    <property type="match status" value="1"/>
</dbReference>
<gene>
    <name evidence="2" type="ORF">ACFPN1_05105</name>
</gene>
<evidence type="ECO:0000313" key="2">
    <source>
        <dbReference type="EMBL" id="MFC5569444.1"/>
    </source>
</evidence>
<dbReference type="EMBL" id="JBHSNM010000001">
    <property type="protein sequence ID" value="MFC5569444.1"/>
    <property type="molecule type" value="Genomic_DNA"/>
</dbReference>
<proteinExistence type="predicted"/>
<dbReference type="Proteomes" id="UP001596036">
    <property type="component" value="Unassembled WGS sequence"/>
</dbReference>
<evidence type="ECO:0000256" key="1">
    <source>
        <dbReference type="SAM" id="Phobius"/>
    </source>
</evidence>
<comment type="caution">
    <text evidence="2">The sequence shown here is derived from an EMBL/GenBank/DDBJ whole genome shotgun (WGS) entry which is preliminary data.</text>
</comment>
<dbReference type="Pfam" id="PF07963">
    <property type="entry name" value="N_methyl"/>
    <property type="match status" value="1"/>
</dbReference>
<reference evidence="3" key="1">
    <citation type="journal article" date="2019" name="Int. J. Syst. Evol. Microbiol.">
        <title>The Global Catalogue of Microorganisms (GCM) 10K type strain sequencing project: providing services to taxonomists for standard genome sequencing and annotation.</title>
        <authorList>
            <consortium name="The Broad Institute Genomics Platform"/>
            <consortium name="The Broad Institute Genome Sequencing Center for Infectious Disease"/>
            <person name="Wu L."/>
            <person name="Ma J."/>
        </authorList>
    </citation>
    <scope>NUCLEOTIDE SEQUENCE [LARGE SCALE GENOMIC DNA]</scope>
    <source>
        <strain evidence="3">KACC 11407</strain>
    </source>
</reference>